<protein>
    <recommendedName>
        <fullName evidence="1">Biotin-protein ligase N-terminal domain-containing protein</fullName>
    </recommendedName>
</protein>
<dbReference type="OrthoDB" id="10250105at2759"/>
<dbReference type="AlphaFoldDB" id="B3RZC5"/>
<evidence type="ECO:0000313" key="3">
    <source>
        <dbReference type="Proteomes" id="UP000009022"/>
    </source>
</evidence>
<dbReference type="PIRSF" id="PIRSF016642">
    <property type="entry name" value="UCP016642"/>
    <property type="match status" value="1"/>
</dbReference>
<keyword evidence="3" id="KW-1185">Reference proteome</keyword>
<dbReference type="InParanoid" id="B3RZC5"/>
<dbReference type="SUPFAM" id="SSF52317">
    <property type="entry name" value="Class I glutamine amidotransferase-like"/>
    <property type="match status" value="1"/>
</dbReference>
<dbReference type="GO" id="GO:0005737">
    <property type="term" value="C:cytoplasm"/>
    <property type="evidence" value="ECO:0000318"/>
    <property type="project" value="GO_Central"/>
</dbReference>
<dbReference type="EMBL" id="DS985246">
    <property type="protein sequence ID" value="EDV24178.1"/>
    <property type="molecule type" value="Genomic_DNA"/>
</dbReference>
<accession>B3RZC5</accession>
<name>B3RZC5_TRIAD</name>
<dbReference type="PhylomeDB" id="B3RZC5"/>
<dbReference type="InterPro" id="IPR015834">
    <property type="entry name" value="UCP016642"/>
</dbReference>
<dbReference type="Pfam" id="PF09825">
    <property type="entry name" value="BPL_N"/>
    <property type="match status" value="1"/>
</dbReference>
<dbReference type="CTD" id="6754558"/>
<dbReference type="HOGENOM" id="CLU_006150_0_0_1"/>
<feature type="domain" description="Biotin-protein ligase N-terminal" evidence="1">
    <location>
        <begin position="1"/>
        <end position="258"/>
    </location>
</feature>
<dbReference type="GO" id="GO:0004077">
    <property type="term" value="F:biotin--[biotin carboxyl-carrier protein] ligase activity"/>
    <property type="evidence" value="ECO:0000318"/>
    <property type="project" value="GO_Central"/>
</dbReference>
<reference evidence="2 3" key="1">
    <citation type="journal article" date="2008" name="Nature">
        <title>The Trichoplax genome and the nature of placozoans.</title>
        <authorList>
            <person name="Srivastava M."/>
            <person name="Begovic E."/>
            <person name="Chapman J."/>
            <person name="Putnam N.H."/>
            <person name="Hellsten U."/>
            <person name="Kawashima T."/>
            <person name="Kuo A."/>
            <person name="Mitros T."/>
            <person name="Salamov A."/>
            <person name="Carpenter M.L."/>
            <person name="Signorovitch A.Y."/>
            <person name="Moreno M.A."/>
            <person name="Kamm K."/>
            <person name="Grimwood J."/>
            <person name="Schmutz J."/>
            <person name="Shapiro H."/>
            <person name="Grigoriev I.V."/>
            <person name="Buss L.W."/>
            <person name="Schierwater B."/>
            <person name="Dellaporta S.L."/>
            <person name="Rokhsar D.S."/>
        </authorList>
    </citation>
    <scope>NUCLEOTIDE SEQUENCE [LARGE SCALE GENOMIC DNA]</scope>
    <source>
        <strain evidence="2 3">Grell-BS-1999</strain>
    </source>
</reference>
<dbReference type="Proteomes" id="UP000009022">
    <property type="component" value="Unassembled WGS sequence"/>
</dbReference>
<dbReference type="STRING" id="10228.B3RZC5"/>
<dbReference type="InterPro" id="IPR029062">
    <property type="entry name" value="Class_I_gatase-like"/>
</dbReference>
<dbReference type="Gene3D" id="3.40.50.880">
    <property type="match status" value="1"/>
</dbReference>
<dbReference type="PANTHER" id="PTHR12835">
    <property type="entry name" value="BIOTIN PROTEIN LIGASE"/>
    <property type="match status" value="1"/>
</dbReference>
<dbReference type="PANTHER" id="PTHR12835:SF5">
    <property type="entry name" value="BIOTIN--PROTEIN LIGASE"/>
    <property type="match status" value="1"/>
</dbReference>
<proteinExistence type="predicted"/>
<evidence type="ECO:0000259" key="1">
    <source>
        <dbReference type="Pfam" id="PF09825"/>
    </source>
</evidence>
<sequence>MKIWIYSDDGVANIDLVYSGVMETLRNCSLQNEYHVELIMADDILKLNESPVKVLIIPGGRASPYAKKLAGKGCHYINSYVQKGGSYLGLGAGAYFASSAVEFEKGTTLEICRNNELEFFPGIARGTVYPGFQYNNNRGSTAANLVLGDLLANQLSSTFCRLYYNGGCEFVPKSLSDSDLPQIEVLAKYREKVSDGHNPWDGAAIIKCNVGKGIAVLSGVHPEFPFSLLDKSKYDPKLLTFLYEYDSARKSIMSLLINILLQDS</sequence>
<evidence type="ECO:0000313" key="2">
    <source>
        <dbReference type="EMBL" id="EDV24178.1"/>
    </source>
</evidence>
<dbReference type="InterPro" id="IPR019197">
    <property type="entry name" value="Biotin-prot_ligase_N"/>
</dbReference>
<gene>
    <name evidence="2" type="ORF">TRIADDRAFT_57402</name>
</gene>
<dbReference type="GeneID" id="6754558"/>
<organism evidence="2 3">
    <name type="scientific">Trichoplax adhaerens</name>
    <name type="common">Trichoplax reptans</name>
    <dbReference type="NCBI Taxonomy" id="10228"/>
    <lineage>
        <taxon>Eukaryota</taxon>
        <taxon>Metazoa</taxon>
        <taxon>Placozoa</taxon>
        <taxon>Uniplacotomia</taxon>
        <taxon>Trichoplacea</taxon>
        <taxon>Trichoplacidae</taxon>
        <taxon>Trichoplax</taxon>
    </lineage>
</organism>
<dbReference type="KEGG" id="tad:TRIADDRAFT_57402"/>
<dbReference type="RefSeq" id="XP_002113704.1">
    <property type="nucleotide sequence ID" value="XM_002113668.1"/>
</dbReference>
<dbReference type="OMA" id="EGVSPYY"/>
<dbReference type="eggNOG" id="KOG1536">
    <property type="taxonomic scope" value="Eukaryota"/>
</dbReference>